<dbReference type="OrthoDB" id="3208561at2759"/>
<proteinExistence type="predicted"/>
<dbReference type="AlphaFoldDB" id="A0A1M2VDL5"/>
<dbReference type="EMBL" id="MNAD01001402">
    <property type="protein sequence ID" value="OJT05699.1"/>
    <property type="molecule type" value="Genomic_DNA"/>
</dbReference>
<evidence type="ECO:0008006" key="3">
    <source>
        <dbReference type="Google" id="ProtNLM"/>
    </source>
</evidence>
<comment type="caution">
    <text evidence="1">The sequence shown here is derived from an EMBL/GenBank/DDBJ whole genome shotgun (WGS) entry which is preliminary data.</text>
</comment>
<accession>A0A1M2VDL5</accession>
<dbReference type="Gene3D" id="3.80.10.10">
    <property type="entry name" value="Ribonuclease Inhibitor"/>
    <property type="match status" value="1"/>
</dbReference>
<evidence type="ECO:0000313" key="2">
    <source>
        <dbReference type="Proteomes" id="UP000184267"/>
    </source>
</evidence>
<gene>
    <name evidence="1" type="ORF">TRAPUB_3480</name>
</gene>
<protein>
    <recommendedName>
        <fullName evidence="3">F-box domain-containing protein</fullName>
    </recommendedName>
</protein>
<organism evidence="1 2">
    <name type="scientific">Trametes pubescens</name>
    <name type="common">White-rot fungus</name>
    <dbReference type="NCBI Taxonomy" id="154538"/>
    <lineage>
        <taxon>Eukaryota</taxon>
        <taxon>Fungi</taxon>
        <taxon>Dikarya</taxon>
        <taxon>Basidiomycota</taxon>
        <taxon>Agaricomycotina</taxon>
        <taxon>Agaricomycetes</taxon>
        <taxon>Polyporales</taxon>
        <taxon>Polyporaceae</taxon>
        <taxon>Trametes</taxon>
    </lineage>
</organism>
<dbReference type="Proteomes" id="UP000184267">
    <property type="component" value="Unassembled WGS sequence"/>
</dbReference>
<reference evidence="1 2" key="1">
    <citation type="submission" date="2016-10" db="EMBL/GenBank/DDBJ databases">
        <title>Genome sequence of the basidiomycete white-rot fungus Trametes pubescens.</title>
        <authorList>
            <person name="Makela M.R."/>
            <person name="Granchi Z."/>
            <person name="Peng M."/>
            <person name="De Vries R.P."/>
            <person name="Grigoriev I."/>
            <person name="Riley R."/>
            <person name="Hilden K."/>
        </authorList>
    </citation>
    <scope>NUCLEOTIDE SEQUENCE [LARGE SCALE GENOMIC DNA]</scope>
    <source>
        <strain evidence="1 2">FBCC735</strain>
    </source>
</reference>
<dbReference type="InterPro" id="IPR032675">
    <property type="entry name" value="LRR_dom_sf"/>
</dbReference>
<sequence>MTAVLRYVDVGTQAVWNYDSPLSHETAISTSVLSRGSITNSHSRRHQSSTSSSSILQVNEDVFALIVEELLEPKGDTDGSLKRLSLFVEDPRPKTVPGFCAALLYLPHVRSIKFACASHGVQWGALKRFLSFPQVKSISFTASATFTYVPPFPEDPSSTASTLEELFYPTPLVPKLPLTMTSMTTWAQKVALERDCLSALVLGMRSTARSLVLPMMTAPLRAMAEADWPALQDLYLGGSFPNTTDRSFETYLQSMLPRMPDLRHLVAMAALPRANGSRCCLLAGDPSPSVLQNLRSLVVAYPHPSDPIFAIPFPDLTHLSLRDWPRHYNIKAQIDLGSLWTSPILSATEALSLLQRVHAPRLKTLELVYSADEADTDLLVLVAQSFPNLRHLTLHRYRRSADEIVDHRHIARTLARIPTLVTLQLHLDFAGDPGKYRDATERTRDPTSDVRRWPGRLAQYGWDILGAMAETCPLLEGVALLRRDEVPPSLWLWMLRGRQEAFCAWIDANW</sequence>
<evidence type="ECO:0000313" key="1">
    <source>
        <dbReference type="EMBL" id="OJT05699.1"/>
    </source>
</evidence>
<keyword evidence="2" id="KW-1185">Reference proteome</keyword>
<dbReference type="SUPFAM" id="SSF52047">
    <property type="entry name" value="RNI-like"/>
    <property type="match status" value="1"/>
</dbReference>
<name>A0A1M2VDL5_TRAPU</name>